<keyword evidence="1" id="KW-0812">Transmembrane</keyword>
<accession>A0AAJ8JT35</accession>
<name>A0AAJ8JT35_9TREE</name>
<protein>
    <submittedName>
        <fullName evidence="2">Uncharacterized protein</fullName>
    </submittedName>
</protein>
<evidence type="ECO:0000313" key="3">
    <source>
        <dbReference type="Proteomes" id="UP000094043"/>
    </source>
</evidence>
<evidence type="ECO:0000256" key="1">
    <source>
        <dbReference type="SAM" id="Phobius"/>
    </source>
</evidence>
<reference evidence="2" key="2">
    <citation type="journal article" date="2022" name="Elife">
        <title>Obligate sexual reproduction of a homothallic fungus closely related to the Cryptococcus pathogenic species complex.</title>
        <authorList>
            <person name="Passer A.R."/>
            <person name="Clancey S.A."/>
            <person name="Shea T."/>
            <person name="David-Palma M."/>
            <person name="Averette A.F."/>
            <person name="Boekhout T."/>
            <person name="Porcel B.M."/>
            <person name="Nowrousian M."/>
            <person name="Cuomo C.A."/>
            <person name="Sun S."/>
            <person name="Heitman J."/>
            <person name="Coelho M.A."/>
        </authorList>
    </citation>
    <scope>NUCLEOTIDE SEQUENCE</scope>
    <source>
        <strain evidence="2">CBS 7841</strain>
    </source>
</reference>
<dbReference type="Proteomes" id="UP000094043">
    <property type="component" value="Chromosome 3"/>
</dbReference>
<keyword evidence="3" id="KW-1185">Reference proteome</keyword>
<reference evidence="2" key="1">
    <citation type="submission" date="2016-06" db="EMBL/GenBank/DDBJ databases">
        <authorList>
            <person name="Cuomo C."/>
            <person name="Litvintseva A."/>
            <person name="Heitman J."/>
            <person name="Chen Y."/>
            <person name="Sun S."/>
            <person name="Springer D."/>
            <person name="Dromer F."/>
            <person name="Young S."/>
            <person name="Zeng Q."/>
            <person name="Chapman S."/>
            <person name="Gujja S."/>
            <person name="Saif S."/>
            <person name="Birren B."/>
        </authorList>
    </citation>
    <scope>NUCLEOTIDE SEQUENCE</scope>
    <source>
        <strain evidence="2">CBS 7841</strain>
    </source>
</reference>
<proteinExistence type="predicted"/>
<keyword evidence="1" id="KW-1133">Transmembrane helix</keyword>
<dbReference type="AlphaFoldDB" id="A0AAJ8JT35"/>
<dbReference type="KEGG" id="cdep:91087250"/>
<dbReference type="GeneID" id="91087250"/>
<gene>
    <name evidence="2" type="ORF">L203_103039</name>
</gene>
<sequence>MSVRDAPIALVRYTIMTWVTMSILRVWLGACMWLRYVRCYRLYFRNLPSSPSNHWFWGTIPTVDVFKYLAKATLDIIGLAEFGYNFRAFSEPHNELADAYARMF</sequence>
<dbReference type="RefSeq" id="XP_066068544.1">
    <property type="nucleotide sequence ID" value="XM_066212447.1"/>
</dbReference>
<feature type="transmembrane region" description="Helical" evidence="1">
    <location>
        <begin position="15"/>
        <end position="37"/>
    </location>
</feature>
<keyword evidence="1" id="KW-0472">Membrane</keyword>
<organism evidence="2 3">
    <name type="scientific">Cryptococcus depauperatus CBS 7841</name>
    <dbReference type="NCBI Taxonomy" id="1295531"/>
    <lineage>
        <taxon>Eukaryota</taxon>
        <taxon>Fungi</taxon>
        <taxon>Dikarya</taxon>
        <taxon>Basidiomycota</taxon>
        <taxon>Agaricomycotina</taxon>
        <taxon>Tremellomycetes</taxon>
        <taxon>Tremellales</taxon>
        <taxon>Cryptococcaceae</taxon>
        <taxon>Cryptococcus</taxon>
    </lineage>
</organism>
<reference evidence="2" key="3">
    <citation type="submission" date="2024-01" db="EMBL/GenBank/DDBJ databases">
        <authorList>
            <person name="Coelho M.A."/>
            <person name="David-Palma M."/>
            <person name="Shea T."/>
            <person name="Sun S."/>
            <person name="Cuomo C.A."/>
            <person name="Heitman J."/>
        </authorList>
    </citation>
    <scope>NUCLEOTIDE SEQUENCE</scope>
    <source>
        <strain evidence="2">CBS 7841</strain>
    </source>
</reference>
<evidence type="ECO:0000313" key="2">
    <source>
        <dbReference type="EMBL" id="WVN87844.1"/>
    </source>
</evidence>
<dbReference type="EMBL" id="CP143786">
    <property type="protein sequence ID" value="WVN87844.1"/>
    <property type="molecule type" value="Genomic_DNA"/>
</dbReference>